<organism evidence="2 3">
    <name type="scientific">Trachymyrmex cornetzi</name>
    <dbReference type="NCBI Taxonomy" id="471704"/>
    <lineage>
        <taxon>Eukaryota</taxon>
        <taxon>Metazoa</taxon>
        <taxon>Ecdysozoa</taxon>
        <taxon>Arthropoda</taxon>
        <taxon>Hexapoda</taxon>
        <taxon>Insecta</taxon>
        <taxon>Pterygota</taxon>
        <taxon>Neoptera</taxon>
        <taxon>Endopterygota</taxon>
        <taxon>Hymenoptera</taxon>
        <taxon>Apocrita</taxon>
        <taxon>Aculeata</taxon>
        <taxon>Formicoidea</taxon>
        <taxon>Formicidae</taxon>
        <taxon>Myrmicinae</taxon>
        <taxon>Trachymyrmex</taxon>
    </lineage>
</organism>
<dbReference type="PANTHER" id="PTHR21301">
    <property type="entry name" value="REVERSE TRANSCRIPTASE"/>
    <property type="match status" value="1"/>
</dbReference>
<gene>
    <name evidence="2" type="ORF">ALC57_09050</name>
</gene>
<dbReference type="InterPro" id="IPR000305">
    <property type="entry name" value="GIY-YIG_endonuc"/>
</dbReference>
<dbReference type="Gene3D" id="3.40.1440.10">
    <property type="entry name" value="GIY-YIG endonuclease"/>
    <property type="match status" value="1"/>
</dbReference>
<dbReference type="PROSITE" id="PS50164">
    <property type="entry name" value="GIY_YIG"/>
    <property type="match status" value="1"/>
</dbReference>
<evidence type="ECO:0000259" key="1">
    <source>
        <dbReference type="PROSITE" id="PS50164"/>
    </source>
</evidence>
<dbReference type="PANTHER" id="PTHR21301:SF10">
    <property type="entry name" value="REVERSE TRANSCRIPTASE DOMAIN-CONTAINING PROTEIN"/>
    <property type="match status" value="1"/>
</dbReference>
<name>A0A151J6A0_9HYME</name>
<dbReference type="SUPFAM" id="SSF82771">
    <property type="entry name" value="GIY-YIG endonuclease"/>
    <property type="match status" value="1"/>
</dbReference>
<dbReference type="Proteomes" id="UP000078492">
    <property type="component" value="Unassembled WGS sequence"/>
</dbReference>
<dbReference type="CDD" id="cd10442">
    <property type="entry name" value="GIY-YIG_PLEs"/>
    <property type="match status" value="1"/>
</dbReference>
<accession>A0A151J6A0</accession>
<sequence>MDNLLKELEALKINVRFTLQHISSSSREKHFQMINVTGMVRTFGISQFLSEKVNLYNFLLWTIREVFSTLIENMEFEQNIELRVYMLSLPHLITNIGCVKWCEAVVRISIEYWEHYTDLRTMAKTFFLMFRLRVGAYYAPLYTVFLKMHFDLTRLAHPDYQEQNIIELVDVLQNNGYPLNVIFSTINNRIEKLAKRKNLYINNKMLDDSNSNNNNYYFLVPYIRNFSEKFFHIAHKMNKKVAFKAHNNLNSIIKLGKDQLKTNEQKGVVYKINCKECDVSYVGQTKRKMGTRIFEHQQDTKNKKHCSSVLAEHQMNNGHNFNWDDIKIMDREQYLFKRLTSEMIFIKKQENGLNRQNDTQKFPEAYVSVLDML</sequence>
<keyword evidence="3" id="KW-1185">Reference proteome</keyword>
<evidence type="ECO:0000313" key="2">
    <source>
        <dbReference type="EMBL" id="KYN18632.1"/>
    </source>
</evidence>
<proteinExistence type="predicted"/>
<reference evidence="2 3" key="1">
    <citation type="submission" date="2015-09" db="EMBL/GenBank/DDBJ databases">
        <title>Trachymyrmex cornetzi WGS genome.</title>
        <authorList>
            <person name="Nygaard S."/>
            <person name="Hu H."/>
            <person name="Boomsma J."/>
            <person name="Zhang G."/>
        </authorList>
    </citation>
    <scope>NUCLEOTIDE SEQUENCE [LARGE SCALE GENOMIC DNA]</scope>
    <source>
        <strain evidence="2">Tcor2-1</strain>
        <tissue evidence="2">Whole body</tissue>
    </source>
</reference>
<protein>
    <recommendedName>
        <fullName evidence="1">GIY-YIG domain-containing protein</fullName>
    </recommendedName>
</protein>
<dbReference type="AlphaFoldDB" id="A0A151J6A0"/>
<feature type="domain" description="GIY-YIG" evidence="1">
    <location>
        <begin position="265"/>
        <end position="347"/>
    </location>
</feature>
<evidence type="ECO:0000313" key="3">
    <source>
        <dbReference type="Proteomes" id="UP000078492"/>
    </source>
</evidence>
<dbReference type="InterPro" id="IPR035901">
    <property type="entry name" value="GIY-YIG_endonuc_sf"/>
</dbReference>
<dbReference type="EMBL" id="KQ979914">
    <property type="protein sequence ID" value="KYN18632.1"/>
    <property type="molecule type" value="Genomic_DNA"/>
</dbReference>